<dbReference type="Gramene" id="RZC73619">
    <property type="protein sequence ID" value="RZC73619"/>
    <property type="gene ID" value="C5167_049099"/>
</dbReference>
<proteinExistence type="predicted"/>
<accession>A0A4Y7KNV2</accession>
<gene>
    <name evidence="1" type="ORF">C5167_049099</name>
</gene>
<organism evidence="1 2">
    <name type="scientific">Papaver somniferum</name>
    <name type="common">Opium poppy</name>
    <dbReference type="NCBI Taxonomy" id="3469"/>
    <lineage>
        <taxon>Eukaryota</taxon>
        <taxon>Viridiplantae</taxon>
        <taxon>Streptophyta</taxon>
        <taxon>Embryophyta</taxon>
        <taxon>Tracheophyta</taxon>
        <taxon>Spermatophyta</taxon>
        <taxon>Magnoliopsida</taxon>
        <taxon>Ranunculales</taxon>
        <taxon>Papaveraceae</taxon>
        <taxon>Papaveroideae</taxon>
        <taxon>Papaver</taxon>
    </lineage>
</organism>
<protein>
    <submittedName>
        <fullName evidence="1">Uncharacterized protein</fullName>
    </submittedName>
</protein>
<name>A0A4Y7KNV2_PAPSO</name>
<keyword evidence="2" id="KW-1185">Reference proteome</keyword>
<evidence type="ECO:0000313" key="2">
    <source>
        <dbReference type="Proteomes" id="UP000316621"/>
    </source>
</evidence>
<dbReference type="AlphaFoldDB" id="A0A4Y7KNV2"/>
<sequence length="183" mass="19928">MSSMLAVLSAEIWGLEMIVCVGLAARRRNSRNGIAVGATELIQIAANREELKQTHDVVVAGCEAEMLCWSGKNAEMVSKEDPMLLQNKESEVVLDEDGIAVGIGAMLVTVKYKEEKRLQLGFKQSWMNFEATNKGVLQVDMELVVTVACGKLVFVLRCNSGNVFGGAVVIVTTGKELRCCFLN</sequence>
<dbReference type="EMBL" id="CM010722">
    <property type="protein sequence ID" value="RZC73619.1"/>
    <property type="molecule type" value="Genomic_DNA"/>
</dbReference>
<reference evidence="1 2" key="1">
    <citation type="journal article" date="2018" name="Science">
        <title>The opium poppy genome and morphinan production.</title>
        <authorList>
            <person name="Guo L."/>
            <person name="Winzer T."/>
            <person name="Yang X."/>
            <person name="Li Y."/>
            <person name="Ning Z."/>
            <person name="He Z."/>
            <person name="Teodor R."/>
            <person name="Lu Y."/>
            <person name="Bowser T.A."/>
            <person name="Graham I.A."/>
            <person name="Ye K."/>
        </authorList>
    </citation>
    <scope>NUCLEOTIDE SEQUENCE [LARGE SCALE GENOMIC DNA]</scope>
    <source>
        <strain evidence="2">cv. HN1</strain>
        <tissue evidence="1">Leaves</tissue>
    </source>
</reference>
<dbReference type="Proteomes" id="UP000316621">
    <property type="component" value="Chromosome 8"/>
</dbReference>
<evidence type="ECO:0000313" key="1">
    <source>
        <dbReference type="EMBL" id="RZC73619.1"/>
    </source>
</evidence>